<gene>
    <name evidence="1" type="ORF">PSON_ATCC_30995.1.T0120128</name>
</gene>
<evidence type="ECO:0000313" key="2">
    <source>
        <dbReference type="Proteomes" id="UP000692954"/>
    </source>
</evidence>
<dbReference type="Proteomes" id="UP000692954">
    <property type="component" value="Unassembled WGS sequence"/>
</dbReference>
<proteinExistence type="predicted"/>
<accession>A0A8S1KXX9</accession>
<name>A0A8S1KXX9_9CILI</name>
<protein>
    <submittedName>
        <fullName evidence="1">Uncharacterized protein</fullName>
    </submittedName>
</protein>
<sequence>MCQKLYQIIQIQILQWTTFYNLLKDYLASIKSINSSTTLNNQTYFEDQISHCQEYLQFYYINMKQQLQLILNYIQTIQIFVFYKHQIQLYTYNIAKSLRRSSSLIINKQNSFRS</sequence>
<dbReference type="AlphaFoldDB" id="A0A8S1KXX9"/>
<organism evidence="1 2">
    <name type="scientific">Paramecium sonneborni</name>
    <dbReference type="NCBI Taxonomy" id="65129"/>
    <lineage>
        <taxon>Eukaryota</taxon>
        <taxon>Sar</taxon>
        <taxon>Alveolata</taxon>
        <taxon>Ciliophora</taxon>
        <taxon>Intramacronucleata</taxon>
        <taxon>Oligohymenophorea</taxon>
        <taxon>Peniculida</taxon>
        <taxon>Parameciidae</taxon>
        <taxon>Paramecium</taxon>
    </lineage>
</organism>
<dbReference type="EMBL" id="CAJJDN010000012">
    <property type="protein sequence ID" value="CAD8058292.1"/>
    <property type="molecule type" value="Genomic_DNA"/>
</dbReference>
<dbReference type="OrthoDB" id="2083at2759"/>
<keyword evidence="2" id="KW-1185">Reference proteome</keyword>
<comment type="caution">
    <text evidence="1">The sequence shown here is derived from an EMBL/GenBank/DDBJ whole genome shotgun (WGS) entry which is preliminary data.</text>
</comment>
<evidence type="ECO:0000313" key="1">
    <source>
        <dbReference type="EMBL" id="CAD8058292.1"/>
    </source>
</evidence>
<reference evidence="1" key="1">
    <citation type="submission" date="2021-01" db="EMBL/GenBank/DDBJ databases">
        <authorList>
            <consortium name="Genoscope - CEA"/>
            <person name="William W."/>
        </authorList>
    </citation>
    <scope>NUCLEOTIDE SEQUENCE</scope>
</reference>